<dbReference type="Pfam" id="PF14870">
    <property type="entry name" value="PSII_BNR"/>
    <property type="match status" value="2"/>
</dbReference>
<name>A0A430KT57_9GAMM</name>
<proteinExistence type="predicted"/>
<keyword evidence="6" id="KW-1185">Reference proteome</keyword>
<dbReference type="PANTHER" id="PTHR47199:SF2">
    <property type="entry name" value="PHOTOSYSTEM II STABILITY_ASSEMBLY FACTOR HCF136, CHLOROPLASTIC"/>
    <property type="match status" value="1"/>
</dbReference>
<reference evidence="5 6" key="1">
    <citation type="submission" date="2018-11" db="EMBL/GenBank/DDBJ databases">
        <title>The draft genome sequence of Amphritea opalescens ANRC-JH13T.</title>
        <authorList>
            <person name="Fang Z."/>
            <person name="Zhang Y."/>
            <person name="Han X."/>
        </authorList>
    </citation>
    <scope>NUCLEOTIDE SEQUENCE [LARGE SCALE GENOMIC DNA]</scope>
    <source>
        <strain evidence="5 6">ANRC-JH13</strain>
    </source>
</reference>
<keyword evidence="3" id="KW-0732">Signal</keyword>
<keyword evidence="1" id="KW-0602">Photosynthesis</keyword>
<dbReference type="EMBL" id="RQXW01000004">
    <property type="protein sequence ID" value="RTE66638.1"/>
    <property type="molecule type" value="Genomic_DNA"/>
</dbReference>
<dbReference type="PANTHER" id="PTHR47199">
    <property type="entry name" value="PHOTOSYSTEM II STABILITY/ASSEMBLY FACTOR HCF136, CHLOROPLASTIC"/>
    <property type="match status" value="1"/>
</dbReference>
<dbReference type="SUPFAM" id="SSF50939">
    <property type="entry name" value="Sialidases"/>
    <property type="match status" value="1"/>
</dbReference>
<evidence type="ECO:0000313" key="5">
    <source>
        <dbReference type="EMBL" id="RTE66638.1"/>
    </source>
</evidence>
<feature type="domain" description="Photosynthesis system II assembly factor Ycf48/Hcf136-like" evidence="4">
    <location>
        <begin position="78"/>
        <end position="140"/>
    </location>
</feature>
<comment type="caution">
    <text evidence="5">The sequence shown here is derived from an EMBL/GenBank/DDBJ whole genome shotgun (WGS) entry which is preliminary data.</text>
</comment>
<gene>
    <name evidence="5" type="ORF">EH243_06020</name>
</gene>
<protein>
    <recommendedName>
        <fullName evidence="4">Photosynthesis system II assembly factor Ycf48/Hcf136-like domain-containing protein</fullName>
    </recommendedName>
</protein>
<keyword evidence="2" id="KW-0604">Photosystem II</keyword>
<sequence>MIIIGKNMDPIRSLIHCFALAAVLLSSSVSAQADVDRLNTPALPSYRADQTLMLDIAKHGDQLLAVGDQGVVMRSSDQGQHWQQVQTPFSVMLTSVFFTDAQHAWLTGHDGLFAASQDGGMTWQKLLDGDQINRLRLQRLQAIAAELQSQLDAEPDNESLMMRSDDATWYAEDAAAAVEEGPSIPLLDVWFADQQRGFALGAYGLLLKTDDGGQSWAYWGDRLDNPDNFHLNAMMADHRGDLYIAGEAGLLFRSTDKGMHWIRIDTPYEGSFFSITEFKQQLFLMGLRGHLYRSDDGIDWQAVKTGYQATLLSAVAEADKLVLLGQGGLIIESADGQHFTPLDSGGRRSLSAGVAVDGGYRLVGEGGLLSLEAGDE</sequence>
<dbReference type="GO" id="GO:0015979">
    <property type="term" value="P:photosynthesis"/>
    <property type="evidence" value="ECO:0007669"/>
    <property type="project" value="UniProtKB-KW"/>
</dbReference>
<dbReference type="Proteomes" id="UP000283087">
    <property type="component" value="Unassembled WGS sequence"/>
</dbReference>
<feature type="domain" description="Photosynthesis system II assembly factor Ycf48/Hcf136-like" evidence="4">
    <location>
        <begin position="186"/>
        <end position="303"/>
    </location>
</feature>
<evidence type="ECO:0000313" key="6">
    <source>
        <dbReference type="Proteomes" id="UP000283087"/>
    </source>
</evidence>
<dbReference type="OrthoDB" id="9813892at2"/>
<accession>A0A430KT57</accession>
<dbReference type="GO" id="GO:0009523">
    <property type="term" value="C:photosystem II"/>
    <property type="evidence" value="ECO:0007669"/>
    <property type="project" value="UniProtKB-KW"/>
</dbReference>
<organism evidence="5 6">
    <name type="scientific">Amphritea opalescens</name>
    <dbReference type="NCBI Taxonomy" id="2490544"/>
    <lineage>
        <taxon>Bacteria</taxon>
        <taxon>Pseudomonadati</taxon>
        <taxon>Pseudomonadota</taxon>
        <taxon>Gammaproteobacteria</taxon>
        <taxon>Oceanospirillales</taxon>
        <taxon>Oceanospirillaceae</taxon>
        <taxon>Amphritea</taxon>
    </lineage>
</organism>
<dbReference type="InterPro" id="IPR036278">
    <property type="entry name" value="Sialidase_sf"/>
</dbReference>
<evidence type="ECO:0000256" key="1">
    <source>
        <dbReference type="ARBA" id="ARBA00022531"/>
    </source>
</evidence>
<dbReference type="InterPro" id="IPR015943">
    <property type="entry name" value="WD40/YVTN_repeat-like_dom_sf"/>
</dbReference>
<evidence type="ECO:0000259" key="4">
    <source>
        <dbReference type="Pfam" id="PF14870"/>
    </source>
</evidence>
<dbReference type="AlphaFoldDB" id="A0A430KT57"/>
<feature type="signal peptide" evidence="3">
    <location>
        <begin position="1"/>
        <end position="33"/>
    </location>
</feature>
<evidence type="ECO:0000256" key="3">
    <source>
        <dbReference type="SAM" id="SignalP"/>
    </source>
</evidence>
<evidence type="ECO:0000256" key="2">
    <source>
        <dbReference type="ARBA" id="ARBA00023276"/>
    </source>
</evidence>
<dbReference type="InterPro" id="IPR028203">
    <property type="entry name" value="PSII_CF48-like_dom"/>
</dbReference>
<dbReference type="Gene3D" id="2.130.10.10">
    <property type="entry name" value="YVTN repeat-like/Quinoprotein amine dehydrogenase"/>
    <property type="match status" value="2"/>
</dbReference>
<feature type="chain" id="PRO_5018966177" description="Photosynthesis system II assembly factor Ycf48/Hcf136-like domain-containing protein" evidence="3">
    <location>
        <begin position="34"/>
        <end position="376"/>
    </location>
</feature>